<keyword evidence="5 8" id="KW-1133">Transmembrane helix</keyword>
<feature type="transmembrane region" description="Helical" evidence="8">
    <location>
        <begin position="83"/>
        <end position="103"/>
    </location>
</feature>
<proteinExistence type="predicted"/>
<name>A0A382FLE8_9ZZZZ</name>
<reference evidence="9" key="1">
    <citation type="submission" date="2018-05" db="EMBL/GenBank/DDBJ databases">
        <authorList>
            <person name="Lanie J.A."/>
            <person name="Ng W.-L."/>
            <person name="Kazmierczak K.M."/>
            <person name="Andrzejewski T.M."/>
            <person name="Davidsen T.M."/>
            <person name="Wayne K.J."/>
            <person name="Tettelin H."/>
            <person name="Glass J.I."/>
            <person name="Rusch D."/>
            <person name="Podicherti R."/>
            <person name="Tsui H.-C.T."/>
            <person name="Winkler M.E."/>
        </authorList>
    </citation>
    <scope>NUCLEOTIDE SEQUENCE</scope>
</reference>
<evidence type="ECO:0000256" key="5">
    <source>
        <dbReference type="ARBA" id="ARBA00022989"/>
    </source>
</evidence>
<evidence type="ECO:0000256" key="4">
    <source>
        <dbReference type="ARBA" id="ARBA00022692"/>
    </source>
</evidence>
<organism evidence="9">
    <name type="scientific">marine metagenome</name>
    <dbReference type="NCBI Taxonomy" id="408172"/>
    <lineage>
        <taxon>unclassified sequences</taxon>
        <taxon>metagenomes</taxon>
        <taxon>ecological metagenomes</taxon>
    </lineage>
</organism>
<evidence type="ECO:0000313" key="9">
    <source>
        <dbReference type="EMBL" id="SVB63918.1"/>
    </source>
</evidence>
<dbReference type="GO" id="GO:0005886">
    <property type="term" value="C:plasma membrane"/>
    <property type="evidence" value="ECO:0007669"/>
    <property type="project" value="UniProtKB-SubCell"/>
</dbReference>
<keyword evidence="6" id="KW-0406">Ion transport</keyword>
<feature type="transmembrane region" description="Helical" evidence="8">
    <location>
        <begin position="20"/>
        <end position="41"/>
    </location>
</feature>
<sequence>MRNLFRSPGKADWGSLSSAVATGAAVGGLTTSALGLVAGLLDLTGSRGDAQGLLLGGTVVGLVAAWLFMQVRRPRRHGTADILTGITVAFLTMVLAGTLLYLVTGTFSEADDALFESAAGFSTTALTTLDADALGRGMLFFRAGSQWIGGLTALLLGVAILPALSADRELADRRRGGGRRPLAPSGGTAARNVLVLYTGFTLLLAVGYLIAGIGCVGSVVLAVSTASTGGFVGPGQPFADPSVQWVAILGMFVAGASLVILWRIVTRQWHGIRRSAEFSAYLLLLLGGTLLLGWWSEAGSLAEWRETLFTLLSSATTTGFPMEPVGAWAAAAPVLLLLLASIGPMTGSAGGGFQVFRMLGLVKLARRELMRQLHPNLAARIRIGGLVLSEASVGRIVLQQF</sequence>
<dbReference type="GO" id="GO:0008324">
    <property type="term" value="F:monoatomic cation transmembrane transporter activity"/>
    <property type="evidence" value="ECO:0007669"/>
    <property type="project" value="InterPro"/>
</dbReference>
<evidence type="ECO:0000256" key="1">
    <source>
        <dbReference type="ARBA" id="ARBA00004651"/>
    </source>
</evidence>
<keyword evidence="4 8" id="KW-0812">Transmembrane</keyword>
<dbReference type="GO" id="GO:0030001">
    <property type="term" value="P:metal ion transport"/>
    <property type="evidence" value="ECO:0007669"/>
    <property type="project" value="UniProtKB-ARBA"/>
</dbReference>
<dbReference type="AlphaFoldDB" id="A0A382FLE8"/>
<evidence type="ECO:0000256" key="2">
    <source>
        <dbReference type="ARBA" id="ARBA00022448"/>
    </source>
</evidence>
<evidence type="ECO:0000256" key="7">
    <source>
        <dbReference type="ARBA" id="ARBA00023136"/>
    </source>
</evidence>
<dbReference type="PANTHER" id="PTHR32024:SF3">
    <property type="entry name" value="TRK SYSTEM POTASSIUM UPTAKE PROTEIN"/>
    <property type="match status" value="1"/>
</dbReference>
<dbReference type="EMBL" id="UINC01050671">
    <property type="protein sequence ID" value="SVB63918.1"/>
    <property type="molecule type" value="Genomic_DNA"/>
</dbReference>
<feature type="transmembrane region" description="Helical" evidence="8">
    <location>
        <begin position="327"/>
        <end position="356"/>
    </location>
</feature>
<evidence type="ECO:0000256" key="3">
    <source>
        <dbReference type="ARBA" id="ARBA00022475"/>
    </source>
</evidence>
<feature type="transmembrane region" description="Helical" evidence="8">
    <location>
        <begin position="278"/>
        <end position="296"/>
    </location>
</feature>
<keyword evidence="7 8" id="KW-0472">Membrane</keyword>
<protein>
    <recommendedName>
        <fullName evidence="10">TrkH family potassium uptake protein</fullName>
    </recommendedName>
</protein>
<comment type="subcellular location">
    <subcellularLocation>
        <location evidence="1">Cell membrane</location>
        <topology evidence="1">Multi-pass membrane protein</topology>
    </subcellularLocation>
</comment>
<dbReference type="InterPro" id="IPR003445">
    <property type="entry name" value="Cat_transpt"/>
</dbReference>
<feature type="transmembrane region" description="Helical" evidence="8">
    <location>
        <begin position="53"/>
        <end position="71"/>
    </location>
</feature>
<feature type="transmembrane region" description="Helical" evidence="8">
    <location>
        <begin position="194"/>
        <end position="223"/>
    </location>
</feature>
<accession>A0A382FLE8</accession>
<dbReference type="Pfam" id="PF02386">
    <property type="entry name" value="TrkH"/>
    <property type="match status" value="1"/>
</dbReference>
<evidence type="ECO:0000256" key="6">
    <source>
        <dbReference type="ARBA" id="ARBA00023065"/>
    </source>
</evidence>
<keyword evidence="2" id="KW-0813">Transport</keyword>
<feature type="transmembrane region" description="Helical" evidence="8">
    <location>
        <begin position="147"/>
        <end position="166"/>
    </location>
</feature>
<dbReference type="PANTHER" id="PTHR32024">
    <property type="entry name" value="TRK SYSTEM POTASSIUM UPTAKE PROTEIN TRKG-RELATED"/>
    <property type="match status" value="1"/>
</dbReference>
<feature type="transmembrane region" description="Helical" evidence="8">
    <location>
        <begin position="243"/>
        <end position="266"/>
    </location>
</feature>
<evidence type="ECO:0008006" key="10">
    <source>
        <dbReference type="Google" id="ProtNLM"/>
    </source>
</evidence>
<evidence type="ECO:0000256" key="8">
    <source>
        <dbReference type="SAM" id="Phobius"/>
    </source>
</evidence>
<feature type="non-terminal residue" evidence="9">
    <location>
        <position position="401"/>
    </location>
</feature>
<gene>
    <name evidence="9" type="ORF">METZ01_LOCUS216772</name>
</gene>
<keyword evidence="3" id="KW-1003">Cell membrane</keyword>